<evidence type="ECO:0000313" key="1">
    <source>
        <dbReference type="EMBL" id="QDT12284.1"/>
    </source>
</evidence>
<keyword evidence="2" id="KW-1185">Reference proteome</keyword>
<dbReference type="Proteomes" id="UP000319817">
    <property type="component" value="Chromosome"/>
</dbReference>
<evidence type="ECO:0000313" key="2">
    <source>
        <dbReference type="Proteomes" id="UP000319817"/>
    </source>
</evidence>
<gene>
    <name evidence="1" type="ORF">K239x_42930</name>
</gene>
<protein>
    <submittedName>
        <fullName evidence="1">Uncharacterized protein</fullName>
    </submittedName>
</protein>
<organism evidence="1 2">
    <name type="scientific">Stieleria marina</name>
    <dbReference type="NCBI Taxonomy" id="1930275"/>
    <lineage>
        <taxon>Bacteria</taxon>
        <taxon>Pseudomonadati</taxon>
        <taxon>Planctomycetota</taxon>
        <taxon>Planctomycetia</taxon>
        <taxon>Pirellulales</taxon>
        <taxon>Pirellulaceae</taxon>
        <taxon>Stieleria</taxon>
    </lineage>
</organism>
<sequence>MRHGDVLLCHRLVHDCLAQFIASGLFVSANEVAAKVAAFASEA</sequence>
<accession>A0A517NYS7</accession>
<dbReference type="EMBL" id="CP036526">
    <property type="protein sequence ID" value="QDT12284.1"/>
    <property type="molecule type" value="Genomic_DNA"/>
</dbReference>
<name>A0A517NYS7_9BACT</name>
<dbReference type="AlphaFoldDB" id="A0A517NYS7"/>
<proteinExistence type="predicted"/>
<reference evidence="1 2" key="1">
    <citation type="submission" date="2019-02" db="EMBL/GenBank/DDBJ databases">
        <title>Deep-cultivation of Planctomycetes and their phenomic and genomic characterization uncovers novel biology.</title>
        <authorList>
            <person name="Wiegand S."/>
            <person name="Jogler M."/>
            <person name="Boedeker C."/>
            <person name="Pinto D."/>
            <person name="Vollmers J."/>
            <person name="Rivas-Marin E."/>
            <person name="Kohn T."/>
            <person name="Peeters S.H."/>
            <person name="Heuer A."/>
            <person name="Rast P."/>
            <person name="Oberbeckmann S."/>
            <person name="Bunk B."/>
            <person name="Jeske O."/>
            <person name="Meyerdierks A."/>
            <person name="Storesund J.E."/>
            <person name="Kallscheuer N."/>
            <person name="Luecker S."/>
            <person name="Lage O.M."/>
            <person name="Pohl T."/>
            <person name="Merkel B.J."/>
            <person name="Hornburger P."/>
            <person name="Mueller R.-W."/>
            <person name="Bruemmer F."/>
            <person name="Labrenz M."/>
            <person name="Spormann A.M."/>
            <person name="Op den Camp H."/>
            <person name="Overmann J."/>
            <person name="Amann R."/>
            <person name="Jetten M.S.M."/>
            <person name="Mascher T."/>
            <person name="Medema M.H."/>
            <person name="Devos D.P."/>
            <person name="Kaster A.-K."/>
            <person name="Ovreas L."/>
            <person name="Rohde M."/>
            <person name="Galperin M.Y."/>
            <person name="Jogler C."/>
        </authorList>
    </citation>
    <scope>NUCLEOTIDE SEQUENCE [LARGE SCALE GENOMIC DNA]</scope>
    <source>
        <strain evidence="1 2">K23_9</strain>
    </source>
</reference>